<dbReference type="Pfam" id="PF07690">
    <property type="entry name" value="MFS_1"/>
    <property type="match status" value="1"/>
</dbReference>
<feature type="transmembrane region" description="Helical" evidence="4">
    <location>
        <begin position="244"/>
        <end position="266"/>
    </location>
</feature>
<feature type="transmembrane region" description="Helical" evidence="4">
    <location>
        <begin position="111"/>
        <end position="129"/>
    </location>
</feature>
<organism evidence="6 7">
    <name type="scientific">Helicocarpus griseus UAMH5409</name>
    <dbReference type="NCBI Taxonomy" id="1447875"/>
    <lineage>
        <taxon>Eukaryota</taxon>
        <taxon>Fungi</taxon>
        <taxon>Dikarya</taxon>
        <taxon>Ascomycota</taxon>
        <taxon>Pezizomycotina</taxon>
        <taxon>Eurotiomycetes</taxon>
        <taxon>Eurotiomycetidae</taxon>
        <taxon>Onygenales</taxon>
        <taxon>Ajellomycetaceae</taxon>
        <taxon>Helicocarpus</taxon>
    </lineage>
</organism>
<proteinExistence type="inferred from homology"/>
<feature type="transmembrane region" description="Helical" evidence="4">
    <location>
        <begin position="311"/>
        <end position="330"/>
    </location>
</feature>
<feature type="transmembrane region" description="Helical" evidence="4">
    <location>
        <begin position="416"/>
        <end position="437"/>
    </location>
</feature>
<dbReference type="InterPro" id="IPR036259">
    <property type="entry name" value="MFS_trans_sf"/>
</dbReference>
<dbReference type="PANTHER" id="PTHR11360:SF302">
    <property type="entry name" value="MAJOR FACILITATOR SUPERFAMILY (MFS) PROFILE DOMAIN-CONTAINING PROTEIN"/>
    <property type="match status" value="1"/>
</dbReference>
<sequence length="449" mass="47927">MSTSPRPLQTLEAESPPSDAVVQQGLATTTRKRQMMVLICSFLAVIMTIGPNLSYGVFQDYYVTSSKSMLLPSQAQNRASVALVGTLGAGLTWGGSIFVNPMMTRVKGNANRKIATGGCIMMSLAYGLASTSSQVWQLLLTQGLLYGIGSSMLYFPILSVAPEYFDRHHGFAMGFILSGAGMGGLILSPIIRILLDAVGARWCLRILSFVNLTITLPIALFAPPSLSVTRRPTLVNMTLAKKPAFILQSIAALLQASGNFVPMTFLPEFSSVVGYSASFGATLLAINNGINSVSRILMGYTADQLGRQNTLVLGVIGSAISVLTLWLVAADDGTKAPWIAFVILYGVLAGYNALFPTTITELFGVQAYASVNGFLYFVRGLGALFGSPVGGLILGNSRVPSSGQDKSLILGDYRKLIWYDGALLLGSSVCVIGVRGFDALEKRRWSWKA</sequence>
<feature type="transmembrane region" description="Helical" evidence="4">
    <location>
        <begin position="135"/>
        <end position="158"/>
    </location>
</feature>
<keyword evidence="7" id="KW-1185">Reference proteome</keyword>
<dbReference type="InterPro" id="IPR011701">
    <property type="entry name" value="MFS"/>
</dbReference>
<reference evidence="6 7" key="1">
    <citation type="submission" date="2017-10" db="EMBL/GenBank/DDBJ databases">
        <title>Comparative genomics in systemic dimorphic fungi from Ajellomycetaceae.</title>
        <authorList>
            <person name="Munoz J.F."/>
            <person name="Mcewen J.G."/>
            <person name="Clay O.K."/>
            <person name="Cuomo C.A."/>
        </authorList>
    </citation>
    <scope>NUCLEOTIDE SEQUENCE [LARGE SCALE GENOMIC DNA]</scope>
    <source>
        <strain evidence="6 7">UAMH5409</strain>
    </source>
</reference>
<evidence type="ECO:0000313" key="6">
    <source>
        <dbReference type="EMBL" id="PGH14874.1"/>
    </source>
</evidence>
<dbReference type="Proteomes" id="UP000223968">
    <property type="component" value="Unassembled WGS sequence"/>
</dbReference>
<name>A0A2B7XSY1_9EURO</name>
<feature type="transmembrane region" description="Helical" evidence="4">
    <location>
        <begin position="206"/>
        <end position="223"/>
    </location>
</feature>
<dbReference type="SUPFAM" id="SSF103473">
    <property type="entry name" value="MFS general substrate transporter"/>
    <property type="match status" value="1"/>
</dbReference>
<evidence type="ECO:0000256" key="3">
    <source>
        <dbReference type="SAM" id="MobiDB-lite"/>
    </source>
</evidence>
<keyword evidence="4" id="KW-1133">Transmembrane helix</keyword>
<dbReference type="InterPro" id="IPR020846">
    <property type="entry name" value="MFS_dom"/>
</dbReference>
<dbReference type="GO" id="GO:0016020">
    <property type="term" value="C:membrane"/>
    <property type="evidence" value="ECO:0007669"/>
    <property type="project" value="UniProtKB-SubCell"/>
</dbReference>
<comment type="similarity">
    <text evidence="2">Belongs to the major facilitator superfamily. Monocarboxylate porter (TC 2.A.1.13) family.</text>
</comment>
<feature type="transmembrane region" description="Helical" evidence="4">
    <location>
        <begin position="376"/>
        <end position="396"/>
    </location>
</feature>
<keyword evidence="4" id="KW-0812">Transmembrane</keyword>
<feature type="region of interest" description="Disordered" evidence="3">
    <location>
        <begin position="1"/>
        <end position="20"/>
    </location>
</feature>
<dbReference type="Gene3D" id="1.20.1250.20">
    <property type="entry name" value="MFS general substrate transporter like domains"/>
    <property type="match status" value="2"/>
</dbReference>
<evidence type="ECO:0000313" key="7">
    <source>
        <dbReference type="Proteomes" id="UP000223968"/>
    </source>
</evidence>
<feature type="transmembrane region" description="Helical" evidence="4">
    <location>
        <begin position="36"/>
        <end position="58"/>
    </location>
</feature>
<evidence type="ECO:0000256" key="1">
    <source>
        <dbReference type="ARBA" id="ARBA00004141"/>
    </source>
</evidence>
<dbReference type="OrthoDB" id="6499973at2759"/>
<feature type="transmembrane region" description="Helical" evidence="4">
    <location>
        <begin position="78"/>
        <end position="99"/>
    </location>
</feature>
<evidence type="ECO:0000256" key="2">
    <source>
        <dbReference type="ARBA" id="ARBA00006727"/>
    </source>
</evidence>
<evidence type="ECO:0000259" key="5">
    <source>
        <dbReference type="PROSITE" id="PS50850"/>
    </source>
</evidence>
<dbReference type="InterPro" id="IPR050327">
    <property type="entry name" value="Proton-linked_MCT"/>
</dbReference>
<gene>
    <name evidence="6" type="ORF">AJ79_02736</name>
</gene>
<dbReference type="PANTHER" id="PTHR11360">
    <property type="entry name" value="MONOCARBOXYLATE TRANSPORTER"/>
    <property type="match status" value="1"/>
</dbReference>
<dbReference type="PROSITE" id="PS50850">
    <property type="entry name" value="MFS"/>
    <property type="match status" value="1"/>
</dbReference>
<comment type="subcellular location">
    <subcellularLocation>
        <location evidence="1">Membrane</location>
        <topology evidence="1">Multi-pass membrane protein</topology>
    </subcellularLocation>
</comment>
<accession>A0A2B7XSY1</accession>
<feature type="transmembrane region" description="Helical" evidence="4">
    <location>
        <begin position="336"/>
        <end position="355"/>
    </location>
</feature>
<dbReference type="EMBL" id="PDNB01000030">
    <property type="protein sequence ID" value="PGH14874.1"/>
    <property type="molecule type" value="Genomic_DNA"/>
</dbReference>
<evidence type="ECO:0000256" key="4">
    <source>
        <dbReference type="SAM" id="Phobius"/>
    </source>
</evidence>
<feature type="domain" description="Major facilitator superfamily (MFS) profile" evidence="5">
    <location>
        <begin position="40"/>
        <end position="445"/>
    </location>
</feature>
<feature type="transmembrane region" description="Helical" evidence="4">
    <location>
        <begin position="170"/>
        <end position="194"/>
    </location>
</feature>
<comment type="caution">
    <text evidence="6">The sequence shown here is derived from an EMBL/GenBank/DDBJ whole genome shotgun (WGS) entry which is preliminary data.</text>
</comment>
<keyword evidence="4" id="KW-0472">Membrane</keyword>
<protein>
    <recommendedName>
        <fullName evidence="5">Major facilitator superfamily (MFS) profile domain-containing protein</fullName>
    </recommendedName>
</protein>
<dbReference type="GO" id="GO:0022857">
    <property type="term" value="F:transmembrane transporter activity"/>
    <property type="evidence" value="ECO:0007669"/>
    <property type="project" value="InterPro"/>
</dbReference>
<feature type="transmembrane region" description="Helical" evidence="4">
    <location>
        <begin position="272"/>
        <end position="290"/>
    </location>
</feature>
<dbReference type="AlphaFoldDB" id="A0A2B7XSY1"/>